<reference evidence="6" key="1">
    <citation type="submission" date="2025-08" db="UniProtKB">
        <authorList>
            <consortium name="RefSeq"/>
        </authorList>
    </citation>
    <scope>IDENTIFICATION</scope>
    <source>
        <strain evidence="6">Aabys</strain>
        <tissue evidence="6">Whole body</tissue>
    </source>
</reference>
<protein>
    <submittedName>
        <fullName evidence="6">Uncharacterized protein LOC131801235</fullName>
    </submittedName>
</protein>
<accession>A0ABM3UQ11</accession>
<evidence type="ECO:0000313" key="5">
    <source>
        <dbReference type="Proteomes" id="UP001652621"/>
    </source>
</evidence>
<comment type="subcellular location">
    <subcellularLocation>
        <location evidence="1">Secreted</location>
    </subcellularLocation>
</comment>
<dbReference type="InterPro" id="IPR029277">
    <property type="entry name" value="SVWC_dom"/>
</dbReference>
<dbReference type="Proteomes" id="UP001652621">
    <property type="component" value="Unplaced"/>
</dbReference>
<evidence type="ECO:0000259" key="4">
    <source>
        <dbReference type="SMART" id="SM01318"/>
    </source>
</evidence>
<dbReference type="Pfam" id="PF15430">
    <property type="entry name" value="SVWC"/>
    <property type="match status" value="1"/>
</dbReference>
<organism evidence="5 6">
    <name type="scientific">Musca domestica</name>
    <name type="common">House fly</name>
    <dbReference type="NCBI Taxonomy" id="7370"/>
    <lineage>
        <taxon>Eukaryota</taxon>
        <taxon>Metazoa</taxon>
        <taxon>Ecdysozoa</taxon>
        <taxon>Arthropoda</taxon>
        <taxon>Hexapoda</taxon>
        <taxon>Insecta</taxon>
        <taxon>Pterygota</taxon>
        <taxon>Neoptera</taxon>
        <taxon>Endopterygota</taxon>
        <taxon>Diptera</taxon>
        <taxon>Brachycera</taxon>
        <taxon>Muscomorpha</taxon>
        <taxon>Muscoidea</taxon>
        <taxon>Muscidae</taxon>
        <taxon>Musca</taxon>
    </lineage>
</organism>
<dbReference type="GeneID" id="131801235"/>
<evidence type="ECO:0000313" key="6">
    <source>
        <dbReference type="RefSeq" id="XP_058975629.1"/>
    </source>
</evidence>
<keyword evidence="5" id="KW-1185">Reference proteome</keyword>
<feature type="domain" description="Single" evidence="4">
    <location>
        <begin position="33"/>
        <end position="101"/>
    </location>
</feature>
<evidence type="ECO:0000256" key="1">
    <source>
        <dbReference type="ARBA" id="ARBA00004613"/>
    </source>
</evidence>
<evidence type="ECO:0000256" key="3">
    <source>
        <dbReference type="SAM" id="SignalP"/>
    </source>
</evidence>
<feature type="chain" id="PRO_5047236982" evidence="3">
    <location>
        <begin position="18"/>
        <end position="102"/>
    </location>
</feature>
<keyword evidence="3" id="KW-0732">Signal</keyword>
<gene>
    <name evidence="6" type="primary">LOC131801235</name>
</gene>
<sequence>MNFYAIICSLCFELALGQQHLRYFKSYDHPGKCVFGDLVLSPGEEGQPKGSCLRLVCQQRDGLGTLKLCNNGSAVKPRCRLGALINPNGVYPACCERQVICD</sequence>
<keyword evidence="2" id="KW-0964">Secreted</keyword>
<feature type="signal peptide" evidence="3">
    <location>
        <begin position="1"/>
        <end position="17"/>
    </location>
</feature>
<proteinExistence type="predicted"/>
<evidence type="ECO:0000256" key="2">
    <source>
        <dbReference type="ARBA" id="ARBA00022525"/>
    </source>
</evidence>
<dbReference type="RefSeq" id="XP_058975629.1">
    <property type="nucleotide sequence ID" value="XM_059119646.1"/>
</dbReference>
<dbReference type="SMART" id="SM01318">
    <property type="entry name" value="SVWC"/>
    <property type="match status" value="1"/>
</dbReference>
<name>A0ABM3UQ11_MUSDO</name>